<dbReference type="AlphaFoldDB" id="A0A2U8FTM2"/>
<protein>
    <recommendedName>
        <fullName evidence="3">DUF2946 domain-containing protein</fullName>
    </recommendedName>
</protein>
<dbReference type="RefSeq" id="WP_109037391.1">
    <property type="nucleotide sequence ID" value="NZ_CP029210.1"/>
</dbReference>
<reference evidence="1 2" key="1">
    <citation type="submission" date="2018-05" db="EMBL/GenBank/DDBJ databases">
        <title>complete genome sequence of Aquabacterium olei NBRC 110486.</title>
        <authorList>
            <person name="Tang B."/>
            <person name="Chang J."/>
            <person name="Zhang L."/>
            <person name="Yang H."/>
        </authorList>
    </citation>
    <scope>NUCLEOTIDE SEQUENCE [LARGE SCALE GENOMIC DNA]</scope>
    <source>
        <strain evidence="1 2">NBRC 110486</strain>
    </source>
</reference>
<evidence type="ECO:0000313" key="2">
    <source>
        <dbReference type="Proteomes" id="UP000244892"/>
    </source>
</evidence>
<accession>A0A2U8FTM2</accession>
<dbReference type="Proteomes" id="UP000244892">
    <property type="component" value="Chromosome"/>
</dbReference>
<evidence type="ECO:0000313" key="1">
    <source>
        <dbReference type="EMBL" id="AWI54395.1"/>
    </source>
</evidence>
<organism evidence="1 2">
    <name type="scientific">Aquabacterium olei</name>
    <dbReference type="NCBI Taxonomy" id="1296669"/>
    <lineage>
        <taxon>Bacteria</taxon>
        <taxon>Pseudomonadati</taxon>
        <taxon>Pseudomonadota</taxon>
        <taxon>Betaproteobacteria</taxon>
        <taxon>Burkholderiales</taxon>
        <taxon>Aquabacterium</taxon>
    </lineage>
</organism>
<name>A0A2U8FTM2_9BURK</name>
<gene>
    <name evidence="1" type="ORF">DEH84_13900</name>
</gene>
<evidence type="ECO:0008006" key="3">
    <source>
        <dbReference type="Google" id="ProtNLM"/>
    </source>
</evidence>
<keyword evidence="2" id="KW-1185">Reference proteome</keyword>
<dbReference type="KEGG" id="aon:DEH84_13900"/>
<sequence length="102" mass="10757">MTLRKAPRWGWHLLLALLMLLMQQGAVRHGVAHHLKGEEGAAAHQICLDCLAFHAGDQAVASDTTVVPLLALQHGPTVAVLPTDRTTAAPAAYLARAPPSLG</sequence>
<proteinExistence type="predicted"/>
<dbReference type="EMBL" id="CP029210">
    <property type="protein sequence ID" value="AWI54395.1"/>
    <property type="molecule type" value="Genomic_DNA"/>
</dbReference>